<protein>
    <recommendedName>
        <fullName evidence="2">TIR domain-containing protein</fullName>
    </recommendedName>
</protein>
<dbReference type="EMBL" id="CP017831">
    <property type="protein sequence ID" value="AOZ96064.1"/>
    <property type="molecule type" value="Genomic_DNA"/>
</dbReference>
<sequence>MSTHYNAFISYKHADLDNKVAALIEKDLERYHIPKKLQKKTGYKKIERIFRDTDELPITSDLSSTIEEALANSEYLIVLCSTNTHLSTWVEREIDIFLRNHTRDQIFTVIADGEPHDVMPKVLQTREVVRTTADGHEETVVEDVEPLACDYRLSRKEVKSTEVPRLVSAMIGCNYNELMDRQRQYKMKRLTAAAAAVMMLSLGFGGYMLYSNQRINENYRQALINQSRYLAKESASLLDDEQRIPALQLALAALPSEEYPDRPVIPEAVSALCDASVAYLTRTGSNILSGWVYKMPDTVDKFVVDPDSTSLAALDFRNNVKVWNKDNHELVYDYASNDFETEVSDIEYIADNKLLVRGSHYLRCINSKTGEELWYVDDLSEDIITSRIVAIDDEYFMIQDLKNVIYKLSTANGQVEKTYELLVDNEKQETAGLTGAVISPSKDRIAFLSKIGEDDKGVIVIWDYVNEEFSVFDMTEIDTFDDDDYLDNLYWVDDEHLCVSCDTYDDSVTNSSYLNMRTYAINHTILYCIDPKEMTLLWKNEFEYSDLVIDDGFVKVPYCHGVAYYEGNVCNIMDIDTGEVLFSHNVNEPFVCMRSSDTYPFGITANGGMTDVNDTQGNDVVQVMYYFADDIKKAVFNRGVYLNQYSSNEIIYYESDVRDDNWQMYEDAPVTSGSHQDYLYDDKILSLVKENGIYLRVYDPNNKKLINEIEVNKDESQYYNINILGLKGDQAYVSSWIDHNYNVYTVNVITGEVTGNTLISDGSSYSEPLVSYSDGKLAVYYISAGETIYIYDIAQSDVTGEYPFVEEGSKGFSSKNLIRYDAESGYVYVGGTKDYLINLETKEAREVALPDNWDGTDGIVIDSKNQRVITSDEDTVLVRDFDGNTIFVIDGIKVKFFDPYVYNPTGNIEDAYLLIAFTDGKLNRYSYVDGSYVGYNKIYEVTIYSDDKHKASWYVDSANNSLYVTTRNMTDIIDTTEWIKIRSIPYSIGYHAGSDSFVVYSNDEDREMHLGYFKRYTLEELIERGRKMLDGIEMSEDFKATYGIG</sequence>
<dbReference type="SUPFAM" id="SSF52200">
    <property type="entry name" value="Toll/Interleukin receptor TIR domain"/>
    <property type="match status" value="1"/>
</dbReference>
<dbReference type="InterPro" id="IPR035897">
    <property type="entry name" value="Toll_tir_struct_dom_sf"/>
</dbReference>
<dbReference type="InterPro" id="IPR011047">
    <property type="entry name" value="Quinoprotein_ADH-like_sf"/>
</dbReference>
<keyword evidence="1" id="KW-1133">Transmembrane helix</keyword>
<reference evidence="4" key="1">
    <citation type="submission" date="2016-10" db="EMBL/GenBank/DDBJ databases">
        <title>The complete genome sequence of the rumen bacterium Butyrivibrio hungatei MB2003.</title>
        <authorList>
            <person name="Palevich N."/>
            <person name="Kelly W.J."/>
            <person name="Leahy S.C."/>
            <person name="Altermann E."/>
            <person name="Rakonjac J."/>
            <person name="Attwood G.T."/>
        </authorList>
    </citation>
    <scope>NUCLEOTIDE SEQUENCE [LARGE SCALE GENOMIC DNA]</scope>
    <source>
        <strain evidence="4">MB2003</strain>
    </source>
</reference>
<dbReference type="SUPFAM" id="SSF82171">
    <property type="entry name" value="DPP6 N-terminal domain-like"/>
    <property type="match status" value="1"/>
</dbReference>
<accession>A0A1D9P125</accession>
<keyword evidence="4" id="KW-1185">Reference proteome</keyword>
<dbReference type="SUPFAM" id="SSF50998">
    <property type="entry name" value="Quinoprotein alcohol dehydrogenase-like"/>
    <property type="match status" value="1"/>
</dbReference>
<proteinExistence type="predicted"/>
<dbReference type="PANTHER" id="PTHR34512:SF30">
    <property type="entry name" value="OUTER MEMBRANE PROTEIN ASSEMBLY FACTOR BAMB"/>
    <property type="match status" value="1"/>
</dbReference>
<dbReference type="Gene3D" id="3.40.50.10140">
    <property type="entry name" value="Toll/interleukin-1 receptor homology (TIR) domain"/>
    <property type="match status" value="1"/>
</dbReference>
<dbReference type="InterPro" id="IPR015943">
    <property type="entry name" value="WD40/YVTN_repeat-like_dom_sf"/>
</dbReference>
<keyword evidence="1" id="KW-0472">Membrane</keyword>
<evidence type="ECO:0000259" key="2">
    <source>
        <dbReference type="PROSITE" id="PS50104"/>
    </source>
</evidence>
<organism evidence="3 4">
    <name type="scientific">Butyrivibrio hungatei</name>
    <dbReference type="NCBI Taxonomy" id="185008"/>
    <lineage>
        <taxon>Bacteria</taxon>
        <taxon>Bacillati</taxon>
        <taxon>Bacillota</taxon>
        <taxon>Clostridia</taxon>
        <taxon>Lachnospirales</taxon>
        <taxon>Lachnospiraceae</taxon>
        <taxon>Butyrivibrio</taxon>
    </lineage>
</organism>
<dbReference type="PANTHER" id="PTHR34512">
    <property type="entry name" value="CELL SURFACE PROTEIN"/>
    <property type="match status" value="1"/>
</dbReference>
<dbReference type="Proteomes" id="UP000179284">
    <property type="component" value="Chromosome I"/>
</dbReference>
<dbReference type="KEGG" id="bhu:bhn_I1030"/>
<dbReference type="GO" id="GO:0007165">
    <property type="term" value="P:signal transduction"/>
    <property type="evidence" value="ECO:0007669"/>
    <property type="project" value="InterPro"/>
</dbReference>
<dbReference type="InterPro" id="IPR000157">
    <property type="entry name" value="TIR_dom"/>
</dbReference>
<dbReference type="Gene3D" id="2.130.10.10">
    <property type="entry name" value="YVTN repeat-like/Quinoprotein amine dehydrogenase"/>
    <property type="match status" value="2"/>
</dbReference>
<dbReference type="AlphaFoldDB" id="A0A1D9P125"/>
<evidence type="ECO:0000313" key="4">
    <source>
        <dbReference type="Proteomes" id="UP000179284"/>
    </source>
</evidence>
<dbReference type="OrthoDB" id="89550at2"/>
<feature type="domain" description="TIR" evidence="2">
    <location>
        <begin position="3"/>
        <end position="147"/>
    </location>
</feature>
<dbReference type="InterPro" id="IPR015032">
    <property type="entry name" value="ThsB__TIR-like_domain"/>
</dbReference>
<gene>
    <name evidence="3" type="ORF">bhn_I1030</name>
</gene>
<keyword evidence="1" id="KW-0812">Transmembrane</keyword>
<dbReference type="Pfam" id="PF08937">
    <property type="entry name" value="ThsB_TIR"/>
    <property type="match status" value="1"/>
</dbReference>
<dbReference type="RefSeq" id="WP_071175784.1">
    <property type="nucleotide sequence ID" value="NZ_CP017831.1"/>
</dbReference>
<evidence type="ECO:0000313" key="3">
    <source>
        <dbReference type="EMBL" id="AOZ96064.1"/>
    </source>
</evidence>
<name>A0A1D9P125_9FIRM</name>
<dbReference type="PROSITE" id="PS50104">
    <property type="entry name" value="TIR"/>
    <property type="match status" value="1"/>
</dbReference>
<evidence type="ECO:0000256" key="1">
    <source>
        <dbReference type="SAM" id="Phobius"/>
    </source>
</evidence>
<feature type="transmembrane region" description="Helical" evidence="1">
    <location>
        <begin position="190"/>
        <end position="210"/>
    </location>
</feature>